<dbReference type="EnsemblPlants" id="Pp3c10_9830V3.8">
    <property type="protein sequence ID" value="Pp3c10_9830V3.8"/>
    <property type="gene ID" value="Pp3c10_9830"/>
</dbReference>
<keyword evidence="2" id="KW-0227">DNA damage</keyword>
<evidence type="ECO:0000256" key="2">
    <source>
        <dbReference type="ARBA" id="ARBA00022763"/>
    </source>
</evidence>
<dbReference type="Gramene" id="Pp3c10_9830V3.7">
    <property type="protein sequence ID" value="Pp3c10_9830V3.7"/>
    <property type="gene ID" value="Pp3c10_9830"/>
</dbReference>
<dbReference type="InterPro" id="IPR038051">
    <property type="entry name" value="XRCC4-like_N_sf"/>
</dbReference>
<reference evidence="9 11" key="2">
    <citation type="journal article" date="2018" name="Plant J.">
        <title>The Physcomitrella patens chromosome-scale assembly reveals moss genome structure and evolution.</title>
        <authorList>
            <person name="Lang D."/>
            <person name="Ullrich K.K."/>
            <person name="Murat F."/>
            <person name="Fuchs J."/>
            <person name="Jenkins J."/>
            <person name="Haas F.B."/>
            <person name="Piednoel M."/>
            <person name="Gundlach H."/>
            <person name="Van Bel M."/>
            <person name="Meyberg R."/>
            <person name="Vives C."/>
            <person name="Morata J."/>
            <person name="Symeonidi A."/>
            <person name="Hiss M."/>
            <person name="Muchero W."/>
            <person name="Kamisugi Y."/>
            <person name="Saleh O."/>
            <person name="Blanc G."/>
            <person name="Decker E.L."/>
            <person name="van Gessel N."/>
            <person name="Grimwood J."/>
            <person name="Hayes R.D."/>
            <person name="Graham S.W."/>
            <person name="Gunter L.E."/>
            <person name="McDaniel S.F."/>
            <person name="Hoernstein S.N.W."/>
            <person name="Larsson A."/>
            <person name="Li F.W."/>
            <person name="Perroud P.F."/>
            <person name="Phillips J."/>
            <person name="Ranjan P."/>
            <person name="Rokshar D.S."/>
            <person name="Rothfels C.J."/>
            <person name="Schneider L."/>
            <person name="Shu S."/>
            <person name="Stevenson D.W."/>
            <person name="Thummler F."/>
            <person name="Tillich M."/>
            <person name="Villarreal Aguilar J.C."/>
            <person name="Widiez T."/>
            <person name="Wong G.K."/>
            <person name="Wymore A."/>
            <person name="Zhang Y."/>
            <person name="Zimmer A.D."/>
            <person name="Quatrano R.S."/>
            <person name="Mayer K.F.X."/>
            <person name="Goodstein D."/>
            <person name="Casacuberta J.M."/>
            <person name="Vandepoele K."/>
            <person name="Reski R."/>
            <person name="Cuming A.C."/>
            <person name="Tuskan G.A."/>
            <person name="Maumus F."/>
            <person name="Salse J."/>
            <person name="Schmutz J."/>
            <person name="Rensing S.A."/>
        </authorList>
    </citation>
    <scope>NUCLEOTIDE SEQUENCE [LARGE SCALE GENOMIC DNA]</scope>
    <source>
        <strain evidence="10 11">cv. Gransden 2004</strain>
    </source>
</reference>
<evidence type="ECO:0000256" key="4">
    <source>
        <dbReference type="ARBA" id="ARBA00023242"/>
    </source>
</evidence>
<sequence length="720" mass="79886">MASRGNQTCVQLHNVVKTGFAHHTSFLLVKGAWYPLHFTLAVTDGLNAWKIDGTEAFVIQRANDMKVTAGQYVDKAHLHLGHDDKSSLYSLHCLGSNGAQLLCTPRDGRDLNMEFTINLPMKAVPVLDLTFDMVQFLMQAYQDLLEKSDRKSRTYERAKATIEQCVEVLQSQKAQLQCEKAQLEIQMQSIKDSGMNFEEAEMAINPVPSSSTLKRKLDSSVENNVHKKRGSWKGRSSCNSMPPPEPDAFGAGMRNRASPRVRGKTAPLTTGRDGSPTENGHRPPSEEFSGRGRERKAGEKSNAKVLTAFIADGSFDARPNSTPNTLLKTGKKRGRKPKGTVLLAQDTDDRLPSARTCGGAQRDSSVTRDMISEHRIEEQAERAIKLLEPYTRQLTILGARRTDKSLSPKAAGKTLGSNRGIIQANTNDDRTLLLKQPSIDVSPQSSVALPLAFSKGKITNTIPCQTKEFDVINADFYDFDNERSKYVMGLGQYWALYDNMDGMPRFYGRIVNLTLDPFEAEVESLKPYRPTLLFSGLVKSAGLSVACGEFKRDSVNFQELAAFSHRIEVEADAKRRIYRINPRKGEVWALYKEWDKSLSKQFVDDVPKFGYDLVEVLSEFSKEKGAKVGPITKVPGFKTVFRSGGSMSPHWVPAKDLQSLFSHQIATHRFDGSETRVVPRGSFGLDSASTPEEFMSSTPVTITNTPVHAMEVTQTISDSG</sequence>
<dbReference type="Gramene" id="Pp3c10_9830V3.8">
    <property type="protein sequence ID" value="Pp3c10_9830V3.8"/>
    <property type="gene ID" value="Pp3c10_9830"/>
</dbReference>
<dbReference type="Gramene" id="Pp3c10_9830V3.6">
    <property type="protein sequence ID" value="Pp3c10_9830V3.6"/>
    <property type="gene ID" value="Pp3c10_9830"/>
</dbReference>
<evidence type="ECO:0000313" key="9">
    <source>
        <dbReference type="EMBL" id="PNR46552.1"/>
    </source>
</evidence>
<dbReference type="Gramene" id="Pp3c10_9830V3.1">
    <property type="protein sequence ID" value="Pp3c10_9830V3.1"/>
    <property type="gene ID" value="Pp3c10_9830"/>
</dbReference>
<evidence type="ECO:0000259" key="8">
    <source>
        <dbReference type="Pfam" id="PF11926"/>
    </source>
</evidence>
<dbReference type="EnsemblPlants" id="Pp3c10_9830V3.7">
    <property type="protein sequence ID" value="Pp3c10_9830V3.7"/>
    <property type="gene ID" value="Pp3c10_9830"/>
</dbReference>
<dbReference type="GeneID" id="112287955"/>
<dbReference type="AlphaFoldDB" id="A9S9L9"/>
<feature type="domain" description="DUF3444" evidence="8">
    <location>
        <begin position="466"/>
        <end position="673"/>
    </location>
</feature>
<accession>A9S9L9</accession>
<dbReference type="RefSeq" id="XP_024387399.1">
    <property type="nucleotide sequence ID" value="XM_024531631.2"/>
</dbReference>
<organism evidence="9">
    <name type="scientific">Physcomitrium patens</name>
    <name type="common">Spreading-leaved earth moss</name>
    <name type="synonym">Physcomitrella patens</name>
    <dbReference type="NCBI Taxonomy" id="3218"/>
    <lineage>
        <taxon>Eukaryota</taxon>
        <taxon>Viridiplantae</taxon>
        <taxon>Streptophyta</taxon>
        <taxon>Embryophyta</taxon>
        <taxon>Bryophyta</taxon>
        <taxon>Bryophytina</taxon>
        <taxon>Bryopsida</taxon>
        <taxon>Funariidae</taxon>
        <taxon>Funariales</taxon>
        <taxon>Funariaceae</taxon>
        <taxon>Physcomitrium</taxon>
    </lineage>
</organism>
<dbReference type="GO" id="GO:0006303">
    <property type="term" value="P:double-strand break repair via nonhomologous end joining"/>
    <property type="evidence" value="ECO:0007669"/>
    <property type="project" value="UniProtKB-ARBA"/>
</dbReference>
<evidence type="ECO:0000313" key="11">
    <source>
        <dbReference type="Proteomes" id="UP000006727"/>
    </source>
</evidence>
<evidence type="ECO:0000313" key="10">
    <source>
        <dbReference type="EnsemblPlants" id="Pp3c10_9830V3.1"/>
    </source>
</evidence>
<dbReference type="GO" id="GO:0005634">
    <property type="term" value="C:nucleus"/>
    <property type="evidence" value="ECO:0007669"/>
    <property type="project" value="UniProtKB-SubCell"/>
</dbReference>
<dbReference type="PaxDb" id="3218-PP1S58_266V6.1"/>
<dbReference type="RefSeq" id="XP_024387396.1">
    <property type="nucleotide sequence ID" value="XM_024531628.2"/>
</dbReference>
<dbReference type="Pfam" id="PF11926">
    <property type="entry name" value="DUF3444"/>
    <property type="match status" value="1"/>
</dbReference>
<dbReference type="EnsemblPlants" id="Pp3c10_9830V3.1">
    <property type="protein sequence ID" value="Pp3c10_9830V3.1"/>
    <property type="gene ID" value="Pp3c10_9830"/>
</dbReference>
<evidence type="ECO:0000256" key="5">
    <source>
        <dbReference type="SAM" id="Coils"/>
    </source>
</evidence>
<dbReference type="EnsemblPlants" id="Pp3c10_9830V3.5">
    <property type="protein sequence ID" value="Pp3c10_9830V3.5"/>
    <property type="gene ID" value="Pp3c10_9830"/>
</dbReference>
<dbReference type="RefSeq" id="XP_024387390.1">
    <property type="nucleotide sequence ID" value="XM_024531622.2"/>
</dbReference>
<dbReference type="RefSeq" id="XP_024387398.1">
    <property type="nucleotide sequence ID" value="XM_024531630.2"/>
</dbReference>
<dbReference type="EnsemblPlants" id="Pp3c10_9830V3.6">
    <property type="protein sequence ID" value="Pp3c10_9830V3.6"/>
    <property type="gene ID" value="Pp3c10_9830"/>
</dbReference>
<dbReference type="EnsemblPlants" id="Pp3c10_9830V3.9">
    <property type="protein sequence ID" value="Pp3c10_9830V3.9"/>
    <property type="gene ID" value="Pp3c10_9830"/>
</dbReference>
<dbReference type="RefSeq" id="XP_024387391.1">
    <property type="nucleotide sequence ID" value="XM_024531623.2"/>
</dbReference>
<dbReference type="PANTHER" id="PTHR47374">
    <property type="entry name" value="ENDOSOME ANTIGEN-LIKE PROTEIN, PUTATIVE (DUF3444)-RELATED"/>
    <property type="match status" value="1"/>
</dbReference>
<reference evidence="9 11" key="1">
    <citation type="journal article" date="2008" name="Science">
        <title>The Physcomitrella genome reveals evolutionary insights into the conquest of land by plants.</title>
        <authorList>
            <person name="Rensing S."/>
            <person name="Lang D."/>
            <person name="Zimmer A."/>
            <person name="Terry A."/>
            <person name="Salamov A."/>
            <person name="Shapiro H."/>
            <person name="Nishiyama T."/>
            <person name="Perroud P.-F."/>
            <person name="Lindquist E."/>
            <person name="Kamisugi Y."/>
            <person name="Tanahashi T."/>
            <person name="Sakakibara K."/>
            <person name="Fujita T."/>
            <person name="Oishi K."/>
            <person name="Shin-I T."/>
            <person name="Kuroki Y."/>
            <person name="Toyoda A."/>
            <person name="Suzuki Y."/>
            <person name="Hashimoto A."/>
            <person name="Yamaguchi K."/>
            <person name="Sugano A."/>
            <person name="Kohara Y."/>
            <person name="Fujiyama A."/>
            <person name="Anterola A."/>
            <person name="Aoki S."/>
            <person name="Ashton N."/>
            <person name="Barbazuk W.B."/>
            <person name="Barker E."/>
            <person name="Bennetzen J."/>
            <person name="Bezanilla M."/>
            <person name="Blankenship R."/>
            <person name="Cho S.H."/>
            <person name="Dutcher S."/>
            <person name="Estelle M."/>
            <person name="Fawcett J.A."/>
            <person name="Gundlach H."/>
            <person name="Hanada K."/>
            <person name="Heyl A."/>
            <person name="Hicks K.A."/>
            <person name="Hugh J."/>
            <person name="Lohr M."/>
            <person name="Mayer K."/>
            <person name="Melkozernov A."/>
            <person name="Murata T."/>
            <person name="Nelson D."/>
            <person name="Pils B."/>
            <person name="Prigge M."/>
            <person name="Reiss B."/>
            <person name="Renner T."/>
            <person name="Rombauts S."/>
            <person name="Rushton P."/>
            <person name="Sanderfoot A."/>
            <person name="Schween G."/>
            <person name="Shiu S.-H."/>
            <person name="Stueber K."/>
            <person name="Theodoulou F.L."/>
            <person name="Tu H."/>
            <person name="Van de Peer Y."/>
            <person name="Verrier P.J."/>
            <person name="Waters E."/>
            <person name="Wood A."/>
            <person name="Yang L."/>
            <person name="Cove D."/>
            <person name="Cuming A."/>
            <person name="Hasebe M."/>
            <person name="Lucas S."/>
            <person name="Mishler D.B."/>
            <person name="Reski R."/>
            <person name="Grigoriev I."/>
            <person name="Quatrano R.S."/>
            <person name="Boore J.L."/>
        </authorList>
    </citation>
    <scope>NUCLEOTIDE SEQUENCE [LARGE SCALE GENOMIC DNA]</scope>
    <source>
        <strain evidence="10 11">cv. Gransden 2004</strain>
    </source>
</reference>
<evidence type="ECO:0008006" key="12">
    <source>
        <dbReference type="Google" id="ProtNLM"/>
    </source>
</evidence>
<evidence type="ECO:0000256" key="1">
    <source>
        <dbReference type="ARBA" id="ARBA00004123"/>
    </source>
</evidence>
<comment type="subcellular location">
    <subcellularLocation>
        <location evidence="1">Nucleus</location>
    </subcellularLocation>
</comment>
<dbReference type="EnsemblPlants" id="Pp3c10_9830V3.4">
    <property type="protein sequence ID" value="Pp3c10_9830V3.4"/>
    <property type="gene ID" value="Pp3c10_9830"/>
</dbReference>
<feature type="region of interest" description="Disordered" evidence="6">
    <location>
        <begin position="314"/>
        <end position="337"/>
    </location>
</feature>
<dbReference type="RefSeq" id="XP_024387397.1">
    <property type="nucleotide sequence ID" value="XM_024531629.2"/>
</dbReference>
<name>A9S9L9_PHYPA</name>
<dbReference type="RefSeq" id="XP_073393120.1">
    <property type="nucleotide sequence ID" value="XM_073537019.1"/>
</dbReference>
<evidence type="ECO:0000256" key="3">
    <source>
        <dbReference type="ARBA" id="ARBA00023204"/>
    </source>
</evidence>
<dbReference type="EnsemblPlants" id="Pp3c10_9830V3.3">
    <property type="protein sequence ID" value="Pp3c10_9830V3.3"/>
    <property type="gene ID" value="Pp3c10_9830"/>
</dbReference>
<dbReference type="HOGENOM" id="CLU_390503_0_0_1"/>
<keyword evidence="3" id="KW-0234">DNA repair</keyword>
<gene>
    <name evidence="10" type="primary">LOC112287955</name>
    <name evidence="9" type="ORF">PHYPA_013671</name>
</gene>
<keyword evidence="11" id="KW-1185">Reference proteome</keyword>
<keyword evidence="4" id="KW-0539">Nucleus</keyword>
<dbReference type="Proteomes" id="UP000006727">
    <property type="component" value="Chromosome 10"/>
</dbReference>
<reference evidence="10" key="3">
    <citation type="submission" date="2020-12" db="UniProtKB">
        <authorList>
            <consortium name="EnsemblPlants"/>
        </authorList>
    </citation>
    <scope>IDENTIFICATION</scope>
</reference>
<feature type="region of interest" description="Disordered" evidence="6">
    <location>
        <begin position="207"/>
        <end position="301"/>
    </location>
</feature>
<dbReference type="Gramene" id="Pp3c10_9830V3.3">
    <property type="protein sequence ID" value="Pp3c10_9830V3.3"/>
    <property type="gene ID" value="Pp3c10_9830"/>
</dbReference>
<dbReference type="RefSeq" id="XP_024387400.1">
    <property type="nucleotide sequence ID" value="XM_024531632.2"/>
</dbReference>
<feature type="domain" description="XRCC4 N-terminal" evidence="7">
    <location>
        <begin position="28"/>
        <end position="91"/>
    </location>
</feature>
<feature type="compositionally biased region" description="Basic and acidic residues" evidence="6">
    <location>
        <begin position="279"/>
        <end position="301"/>
    </location>
</feature>
<dbReference type="OrthoDB" id="10250354at2759"/>
<feature type="coiled-coil region" evidence="5">
    <location>
        <begin position="155"/>
        <end position="193"/>
    </location>
</feature>
<dbReference type="PANTHER" id="PTHR47374:SF2">
    <property type="entry name" value="OS01G0927400 PROTEIN"/>
    <property type="match status" value="1"/>
</dbReference>
<keyword evidence="5" id="KW-0175">Coiled coil</keyword>
<dbReference type="Gramene" id="Pp3c10_9830V3.9">
    <property type="protein sequence ID" value="Pp3c10_9830V3.9"/>
    <property type="gene ID" value="Pp3c10_9830"/>
</dbReference>
<proteinExistence type="predicted"/>
<evidence type="ECO:0000256" key="6">
    <source>
        <dbReference type="SAM" id="MobiDB-lite"/>
    </source>
</evidence>
<dbReference type="RefSeq" id="XP_024387394.1">
    <property type="nucleotide sequence ID" value="XM_024531626.2"/>
</dbReference>
<dbReference type="EnsemblPlants" id="Pp3c10_9830V3.2">
    <property type="protein sequence ID" value="Pp3c10_9830V3.2"/>
    <property type="gene ID" value="Pp3c10_9830"/>
</dbReference>
<dbReference type="STRING" id="3218.A9S9L9"/>
<dbReference type="RefSeq" id="XP_073393117.1">
    <property type="nucleotide sequence ID" value="XM_073537016.1"/>
</dbReference>
<dbReference type="RefSeq" id="XP_073393118.1">
    <property type="nucleotide sequence ID" value="XM_073537017.1"/>
</dbReference>
<dbReference type="RefSeq" id="XP_024387393.1">
    <property type="nucleotide sequence ID" value="XM_024531625.2"/>
</dbReference>
<dbReference type="InterPro" id="IPR024593">
    <property type="entry name" value="DUF3444"/>
</dbReference>
<dbReference type="Gene3D" id="2.170.210.10">
    <property type="entry name" value="DNA double-strand break repair and VJ recombination XRCC4, N-terminal"/>
    <property type="match status" value="1"/>
</dbReference>
<dbReference type="Gramene" id="Pp3c10_9830V3.2">
    <property type="protein sequence ID" value="Pp3c10_9830V3.2"/>
    <property type="gene ID" value="Pp3c10_9830"/>
</dbReference>
<dbReference type="Gramene" id="Pp3c10_9830V3.5">
    <property type="protein sequence ID" value="Pp3c10_9830V3.5"/>
    <property type="gene ID" value="Pp3c10_9830"/>
</dbReference>
<dbReference type="EMBL" id="ABEU02000010">
    <property type="protein sequence ID" value="PNR46552.1"/>
    <property type="molecule type" value="Genomic_DNA"/>
</dbReference>
<dbReference type="InterPro" id="IPR053961">
    <property type="entry name" value="XRCC4_N"/>
</dbReference>
<dbReference type="Pfam" id="PF06632">
    <property type="entry name" value="XRCC4"/>
    <property type="match status" value="1"/>
</dbReference>
<evidence type="ECO:0000259" key="7">
    <source>
        <dbReference type="Pfam" id="PF06632"/>
    </source>
</evidence>
<dbReference type="Gramene" id="Pp3c10_9830V3.4">
    <property type="protein sequence ID" value="Pp3c10_9830V3.4"/>
    <property type="gene ID" value="Pp3c10_9830"/>
</dbReference>
<dbReference type="RefSeq" id="XP_073393116.1">
    <property type="nucleotide sequence ID" value="XM_073537015.1"/>
</dbReference>
<protein>
    <recommendedName>
        <fullName evidence="12">DUF3444 domain-containing protein</fullName>
    </recommendedName>
</protein>